<evidence type="ECO:0000256" key="1">
    <source>
        <dbReference type="SAM" id="Phobius"/>
    </source>
</evidence>
<proteinExistence type="predicted"/>
<dbReference type="EMBL" id="BMIH01000003">
    <property type="protein sequence ID" value="GGB36371.1"/>
    <property type="molecule type" value="Genomic_DNA"/>
</dbReference>
<evidence type="ECO:0000313" key="4">
    <source>
        <dbReference type="Proteomes" id="UP000623067"/>
    </source>
</evidence>
<name>A0A916WWY0_9SPHN</name>
<keyword evidence="1" id="KW-0812">Transmembrane</keyword>
<dbReference type="Proteomes" id="UP000623067">
    <property type="component" value="Unassembled WGS sequence"/>
</dbReference>
<feature type="transmembrane region" description="Helical" evidence="1">
    <location>
        <begin position="57"/>
        <end position="74"/>
    </location>
</feature>
<accession>A0A916WWY0</accession>
<dbReference type="Pfam" id="PF07584">
    <property type="entry name" value="BatA"/>
    <property type="match status" value="1"/>
</dbReference>
<dbReference type="InterPro" id="IPR011933">
    <property type="entry name" value="Double_TM_dom"/>
</dbReference>
<feature type="domain" description="Aerotolerance regulator N-terminal" evidence="2">
    <location>
        <begin position="1"/>
        <end position="76"/>
    </location>
</feature>
<evidence type="ECO:0000259" key="2">
    <source>
        <dbReference type="Pfam" id="PF07584"/>
    </source>
</evidence>
<keyword evidence="1" id="KW-1133">Transmembrane helix</keyword>
<dbReference type="NCBIfam" id="TIGR02226">
    <property type="entry name" value="two_anch"/>
    <property type="match status" value="1"/>
</dbReference>
<dbReference type="RefSeq" id="WP_229664568.1">
    <property type="nucleotide sequence ID" value="NZ_BMIH01000003.1"/>
</dbReference>
<keyword evidence="1" id="KW-0472">Membrane</keyword>
<sequence length="371" mass="40458">MPVLLFPVALAALATLLVPLAIHLARRTETRPIDFAALRWLRQKPRPRHRPRFDEPWLLALRLLLLALIALWLAKPALPGSADRRAVIAYAPGLTIAARTNVRQVWLAPGFPAVEAGTEPPAFVPLASLIRELDADLPAGVSLTLVVPARLDGLDAERPRLSRRAAWRIVAGGEASAVRRVPPPELSVRYAPERAGQLRYWRALAAAWQVQRPDVATLDAPPGTARMVIWWAGGVVPKRVFDRVATGTTVLVPKDAQADARFVPVWWDSLGAPLAEAARIGRGRLIRLNRDLTPAAMPILVEPGFAAAMQDLLSPSPPPGRAFAVDYAPLTGGPAPDEPVRDLAPWLALVIALVWLAERWLATRRRRGVSP</sequence>
<comment type="caution">
    <text evidence="3">The sequence shown here is derived from an EMBL/GenBank/DDBJ whole genome shotgun (WGS) entry which is preliminary data.</text>
</comment>
<keyword evidence="4" id="KW-1185">Reference proteome</keyword>
<protein>
    <recommendedName>
        <fullName evidence="2">Aerotolerance regulator N-terminal domain-containing protein</fullName>
    </recommendedName>
</protein>
<evidence type="ECO:0000313" key="3">
    <source>
        <dbReference type="EMBL" id="GGB36371.1"/>
    </source>
</evidence>
<dbReference type="AlphaFoldDB" id="A0A916WWY0"/>
<dbReference type="InterPro" id="IPR024163">
    <property type="entry name" value="Aerotolerance_reg_N"/>
</dbReference>
<gene>
    <name evidence="3" type="ORF">GCM10011380_27210</name>
</gene>
<organism evidence="3 4">
    <name type="scientific">Sphingomonas metalli</name>
    <dbReference type="NCBI Taxonomy" id="1779358"/>
    <lineage>
        <taxon>Bacteria</taxon>
        <taxon>Pseudomonadati</taxon>
        <taxon>Pseudomonadota</taxon>
        <taxon>Alphaproteobacteria</taxon>
        <taxon>Sphingomonadales</taxon>
        <taxon>Sphingomonadaceae</taxon>
        <taxon>Sphingomonas</taxon>
    </lineage>
</organism>
<reference evidence="3" key="1">
    <citation type="journal article" date="2014" name="Int. J. Syst. Evol. Microbiol.">
        <title>Complete genome sequence of Corynebacterium casei LMG S-19264T (=DSM 44701T), isolated from a smear-ripened cheese.</title>
        <authorList>
            <consortium name="US DOE Joint Genome Institute (JGI-PGF)"/>
            <person name="Walter F."/>
            <person name="Albersmeier A."/>
            <person name="Kalinowski J."/>
            <person name="Ruckert C."/>
        </authorList>
    </citation>
    <scope>NUCLEOTIDE SEQUENCE</scope>
    <source>
        <strain evidence="3">CGMCC 1.15330</strain>
    </source>
</reference>
<reference evidence="3" key="2">
    <citation type="submission" date="2020-09" db="EMBL/GenBank/DDBJ databases">
        <authorList>
            <person name="Sun Q."/>
            <person name="Zhou Y."/>
        </authorList>
    </citation>
    <scope>NUCLEOTIDE SEQUENCE</scope>
    <source>
        <strain evidence="3">CGMCC 1.15330</strain>
    </source>
</reference>